<dbReference type="PANTHER" id="PTHR30371">
    <property type="entry name" value="SEC-INDEPENDENT PROTEIN TRANSLOCASE PROTEIN TATC"/>
    <property type="match status" value="1"/>
</dbReference>
<dbReference type="GO" id="GO:0043953">
    <property type="term" value="P:protein transport by the Tat complex"/>
    <property type="evidence" value="ECO:0007669"/>
    <property type="project" value="UniProtKB-UniRule"/>
</dbReference>
<dbReference type="RefSeq" id="WP_105936172.1">
    <property type="nucleotide sequence ID" value="NZ_PVNP01000198.1"/>
</dbReference>
<feature type="transmembrane region" description="Helical" evidence="5">
    <location>
        <begin position="216"/>
        <end position="234"/>
    </location>
</feature>
<dbReference type="GO" id="GO:0009977">
    <property type="term" value="F:proton motive force dependent protein transmembrane transporter activity"/>
    <property type="evidence" value="ECO:0007669"/>
    <property type="project" value="TreeGrafter"/>
</dbReference>
<proteinExistence type="inferred from homology"/>
<keyword evidence="2 5" id="KW-0812">Transmembrane</keyword>
<dbReference type="PROSITE" id="PS01218">
    <property type="entry name" value="TATC"/>
    <property type="match status" value="1"/>
</dbReference>
<dbReference type="InterPro" id="IPR002033">
    <property type="entry name" value="TatC"/>
</dbReference>
<comment type="subunit">
    <text evidence="5">The Tat system comprises two distinct complexes: a TatABC complex, containing multiple copies of TatA, TatB and TatC subunits, and a separate TatA complex, containing only TatA subunits. Substrates initially bind to the TatABC complex, which probably triggers association of the separate TatA complex to form the active translocon.</text>
</comment>
<comment type="similarity">
    <text evidence="5">Belongs to the TatC family.</text>
</comment>
<organism evidence="6 7">
    <name type="scientific">Alteromonas alba</name>
    <dbReference type="NCBI Taxonomy" id="2079529"/>
    <lineage>
        <taxon>Bacteria</taxon>
        <taxon>Pseudomonadati</taxon>
        <taxon>Pseudomonadota</taxon>
        <taxon>Gammaproteobacteria</taxon>
        <taxon>Alteromonadales</taxon>
        <taxon>Alteromonadaceae</taxon>
        <taxon>Alteromonas/Salinimonas group</taxon>
        <taxon>Alteromonas</taxon>
    </lineage>
</organism>
<name>A0A2S9V5P6_9ALTE</name>
<keyword evidence="5" id="KW-0813">Transport</keyword>
<evidence type="ECO:0000256" key="2">
    <source>
        <dbReference type="ARBA" id="ARBA00022692"/>
    </source>
</evidence>
<dbReference type="GO" id="GO:0065002">
    <property type="term" value="P:intracellular protein transmembrane transport"/>
    <property type="evidence" value="ECO:0007669"/>
    <property type="project" value="TreeGrafter"/>
</dbReference>
<evidence type="ECO:0000313" key="6">
    <source>
        <dbReference type="EMBL" id="PRO71786.1"/>
    </source>
</evidence>
<keyword evidence="5" id="KW-0811">Translocation</keyword>
<keyword evidence="4 5" id="KW-0472">Membrane</keyword>
<dbReference type="EMBL" id="PVNP01000198">
    <property type="protein sequence ID" value="PRO71786.1"/>
    <property type="molecule type" value="Genomic_DNA"/>
</dbReference>
<dbReference type="InterPro" id="IPR019820">
    <property type="entry name" value="Sec-indep_translocase_CS"/>
</dbReference>
<feature type="transmembrane region" description="Helical" evidence="5">
    <location>
        <begin position="193"/>
        <end position="210"/>
    </location>
</feature>
<keyword evidence="7" id="KW-1185">Reference proteome</keyword>
<dbReference type="AlphaFoldDB" id="A0A2S9V5P6"/>
<evidence type="ECO:0000256" key="4">
    <source>
        <dbReference type="ARBA" id="ARBA00023136"/>
    </source>
</evidence>
<evidence type="ECO:0000256" key="3">
    <source>
        <dbReference type="ARBA" id="ARBA00022989"/>
    </source>
</evidence>
<keyword evidence="5" id="KW-0653">Protein transport</keyword>
<dbReference type="PRINTS" id="PR01840">
    <property type="entry name" value="TATCFAMILY"/>
</dbReference>
<dbReference type="OrthoDB" id="9777044at2"/>
<evidence type="ECO:0000256" key="1">
    <source>
        <dbReference type="ARBA" id="ARBA00004141"/>
    </source>
</evidence>
<evidence type="ECO:0000313" key="7">
    <source>
        <dbReference type="Proteomes" id="UP000238949"/>
    </source>
</evidence>
<reference evidence="7" key="1">
    <citation type="journal article" date="2020" name="Int. J. Syst. Evol. Microbiol.">
        <title>Alteromonas alba sp. nov., a marine bacterium isolated from the seawater of the West Pacific Ocean.</title>
        <authorList>
            <person name="Sun C."/>
            <person name="Wu Y.-H."/>
            <person name="Xamxidin M."/>
            <person name="Cheng H."/>
            <person name="Xu X.-W."/>
        </authorList>
    </citation>
    <scope>NUCLEOTIDE SEQUENCE [LARGE SCALE GENOMIC DNA]</scope>
    <source>
        <strain evidence="7">190</strain>
    </source>
</reference>
<feature type="transmembrane region" description="Helical" evidence="5">
    <location>
        <begin position="72"/>
        <end position="93"/>
    </location>
</feature>
<comment type="function">
    <text evidence="5">Part of the twin-arginine translocation (Tat) system that transports large folded proteins containing a characteristic twin-arginine motif in their signal peptide across membranes. Together with TatB, TatC is part of a receptor directly interacting with Tat signal peptides.</text>
</comment>
<dbReference type="PANTHER" id="PTHR30371:SF0">
    <property type="entry name" value="SEC-INDEPENDENT PROTEIN TRANSLOCASE PROTEIN TATC, CHLOROPLASTIC-RELATED"/>
    <property type="match status" value="1"/>
</dbReference>
<sequence length="253" mass="28256">MSEENSLISHLIELRSRLLRAVLSVFLVFVCLAYFSNDLYQLLAQPLLRTLPVNSSMIATDVASPFFAPFKLTMVLSFFIAIPYVLFQVWGFVAPGLYRNEKKLVAPLLFSSTLLFYAGMAFAYYVVFPVVFAFFTSVAPEGVTVATDINSYLNFVLKLFFAFGVSFEIPIAIVLLCWTGVTDANSLRQKRPYVIVGAFVIGMLLTPPDIISQSLLAIPMWILFECGVVIGALYSRDDEDENEDDEEESAAKD</sequence>
<feature type="transmembrane region" description="Helical" evidence="5">
    <location>
        <begin position="155"/>
        <end position="181"/>
    </location>
</feature>
<dbReference type="HAMAP" id="MF_00902">
    <property type="entry name" value="TatC"/>
    <property type="match status" value="1"/>
</dbReference>
<accession>A0A2S9V5P6</accession>
<feature type="transmembrane region" description="Helical" evidence="5">
    <location>
        <begin position="18"/>
        <end position="36"/>
    </location>
</feature>
<comment type="caution">
    <text evidence="6">The sequence shown here is derived from an EMBL/GenBank/DDBJ whole genome shotgun (WGS) entry which is preliminary data.</text>
</comment>
<evidence type="ECO:0000256" key="5">
    <source>
        <dbReference type="HAMAP-Rule" id="MF_00902"/>
    </source>
</evidence>
<dbReference type="NCBIfam" id="TIGR00945">
    <property type="entry name" value="tatC"/>
    <property type="match status" value="1"/>
</dbReference>
<feature type="transmembrane region" description="Helical" evidence="5">
    <location>
        <begin position="114"/>
        <end position="135"/>
    </location>
</feature>
<dbReference type="GO" id="GO:0033281">
    <property type="term" value="C:TAT protein transport complex"/>
    <property type="evidence" value="ECO:0007669"/>
    <property type="project" value="UniProtKB-UniRule"/>
</dbReference>
<gene>
    <name evidence="5 6" type="primary">tatC</name>
    <name evidence="6" type="ORF">C6Y40_20040</name>
</gene>
<keyword evidence="3 5" id="KW-1133">Transmembrane helix</keyword>
<dbReference type="Proteomes" id="UP000238949">
    <property type="component" value="Unassembled WGS sequence"/>
</dbReference>
<comment type="subcellular location">
    <subcellularLocation>
        <location evidence="5">Cell membrane</location>
        <topology evidence="5">Multi-pass membrane protein</topology>
    </subcellularLocation>
    <subcellularLocation>
        <location evidence="1">Membrane</location>
        <topology evidence="1">Multi-pass membrane protein</topology>
    </subcellularLocation>
</comment>
<protein>
    <recommendedName>
        <fullName evidence="5">Sec-independent protein translocase protein TatC</fullName>
    </recommendedName>
</protein>
<keyword evidence="5" id="KW-1003">Cell membrane</keyword>
<dbReference type="Pfam" id="PF00902">
    <property type="entry name" value="TatC"/>
    <property type="match status" value="1"/>
</dbReference>